<dbReference type="CDD" id="cd01949">
    <property type="entry name" value="GGDEF"/>
    <property type="match status" value="1"/>
</dbReference>
<dbReference type="FunFam" id="3.30.70.270:FF:000001">
    <property type="entry name" value="Diguanylate cyclase domain protein"/>
    <property type="match status" value="1"/>
</dbReference>
<dbReference type="Proteomes" id="UP000002382">
    <property type="component" value="Chromosome"/>
</dbReference>
<keyword evidence="5" id="KW-1185">Reference proteome</keyword>
<dbReference type="PROSITE" id="PS50887">
    <property type="entry name" value="GGDEF"/>
    <property type="match status" value="1"/>
</dbReference>
<reference evidence="4 5" key="2">
    <citation type="journal article" date="2011" name="J. Bacteriol.">
        <title>Genome Sequence of Kosmotoga olearia Strain TBF 19.5.1, a Thermophilic Bacterium with a Wide Growth Temperature Range, Isolated from the Troll B Oil Platform in the North Sea.</title>
        <authorList>
            <person name="Swithers K.S."/>
            <person name="Dipippo J.L."/>
            <person name="Bruce D.C."/>
            <person name="Detter C."/>
            <person name="Tapia R."/>
            <person name="Han S."/>
            <person name="Goodwin L.A."/>
            <person name="Han J."/>
            <person name="Woyke T."/>
            <person name="Pitluck S."/>
            <person name="Pennacchio L."/>
            <person name="Nolan M."/>
            <person name="Mikhailova N."/>
            <person name="Land M.L."/>
            <person name="Nesbo C.L."/>
            <person name="Gogarten J.P."/>
            <person name="Noll K.M."/>
        </authorList>
    </citation>
    <scope>NUCLEOTIDE SEQUENCE [LARGE SCALE GENOMIC DNA]</scope>
    <source>
        <strain evidence="5">ATCC BAA-1733 / DSM 21960 / TBF 19.5.1</strain>
    </source>
</reference>
<dbReference type="InterPro" id="IPR029787">
    <property type="entry name" value="Nucleotide_cyclase"/>
</dbReference>
<dbReference type="eggNOG" id="COG3706">
    <property type="taxonomic scope" value="Bacteria"/>
</dbReference>
<dbReference type="PROSITE" id="PS50110">
    <property type="entry name" value="RESPONSE_REGULATORY"/>
    <property type="match status" value="1"/>
</dbReference>
<dbReference type="AlphaFoldDB" id="C5CEY2"/>
<dbReference type="HOGENOM" id="CLU_628413_0_0_0"/>
<reference evidence="4 5" key="1">
    <citation type="submission" date="2009-06" db="EMBL/GenBank/DDBJ databases">
        <title>Complete sequence of Thermotogales bacterium TBF 19.5.1.</title>
        <authorList>
            <consortium name="US DOE Joint Genome Institute"/>
            <person name="Lucas S."/>
            <person name="Copeland A."/>
            <person name="Lapidus A."/>
            <person name="Glavina del Rio T."/>
            <person name="Tice H."/>
            <person name="Bruce D."/>
            <person name="Goodwin L."/>
            <person name="Pitluck S."/>
            <person name="Chertkov O."/>
            <person name="Brettin T."/>
            <person name="Detter J.C."/>
            <person name="Han C."/>
            <person name="Schmutz J."/>
            <person name="Larimer F."/>
            <person name="Land M."/>
            <person name="Hauser L."/>
            <person name="Kyrpides N."/>
            <person name="Ovchinnikova G."/>
            <person name="Noll K."/>
        </authorList>
    </citation>
    <scope>NUCLEOTIDE SEQUENCE [LARGE SCALE GENOMIC DNA]</scope>
    <source>
        <strain evidence="5">ATCC BAA-1733 / DSM 21960 / TBF 19.5.1</strain>
    </source>
</reference>
<proteinExistence type="predicted"/>
<organism evidence="4 5">
    <name type="scientific">Kosmotoga olearia (strain ATCC BAA-1733 / DSM 21960 / TBF 19.5.1)</name>
    <dbReference type="NCBI Taxonomy" id="521045"/>
    <lineage>
        <taxon>Bacteria</taxon>
        <taxon>Thermotogati</taxon>
        <taxon>Thermotogota</taxon>
        <taxon>Thermotogae</taxon>
        <taxon>Kosmotogales</taxon>
        <taxon>Kosmotogaceae</taxon>
        <taxon>Kosmotoga</taxon>
    </lineage>
</organism>
<dbReference type="SUPFAM" id="SSF52172">
    <property type="entry name" value="CheY-like"/>
    <property type="match status" value="1"/>
</dbReference>
<feature type="domain" description="Response regulatory" evidence="2">
    <location>
        <begin position="3"/>
        <end position="119"/>
    </location>
</feature>
<dbReference type="eggNOG" id="COG0784">
    <property type="taxonomic scope" value="Bacteria"/>
</dbReference>
<dbReference type="GO" id="GO:0000160">
    <property type="term" value="P:phosphorelay signal transduction system"/>
    <property type="evidence" value="ECO:0007669"/>
    <property type="project" value="InterPro"/>
</dbReference>
<dbReference type="GO" id="GO:0052621">
    <property type="term" value="F:diguanylate cyclase activity"/>
    <property type="evidence" value="ECO:0007669"/>
    <property type="project" value="TreeGrafter"/>
</dbReference>
<dbReference type="PANTHER" id="PTHR45138:SF24">
    <property type="entry name" value="DIGUANYLATE CYCLASE DGCC-RELATED"/>
    <property type="match status" value="1"/>
</dbReference>
<dbReference type="Pfam" id="PF00072">
    <property type="entry name" value="Response_reg"/>
    <property type="match status" value="1"/>
</dbReference>
<name>C5CEY2_KOSOT</name>
<dbReference type="SUPFAM" id="SSF55073">
    <property type="entry name" value="Nucleotide cyclase"/>
    <property type="match status" value="1"/>
</dbReference>
<protein>
    <submittedName>
        <fullName evidence="4">Response regulator receiver modulated diguanylate cyclase</fullName>
    </submittedName>
</protein>
<dbReference type="SMART" id="SM00448">
    <property type="entry name" value="REC"/>
    <property type="match status" value="1"/>
</dbReference>
<evidence type="ECO:0000256" key="1">
    <source>
        <dbReference type="PROSITE-ProRule" id="PRU00169"/>
    </source>
</evidence>
<evidence type="ECO:0000259" key="3">
    <source>
        <dbReference type="PROSITE" id="PS50887"/>
    </source>
</evidence>
<dbReference type="RefSeq" id="WP_012745093.1">
    <property type="nucleotide sequence ID" value="NC_012785.1"/>
</dbReference>
<keyword evidence="1" id="KW-0597">Phosphoprotein</keyword>
<dbReference type="PANTHER" id="PTHR45138">
    <property type="entry name" value="REGULATORY COMPONENTS OF SENSORY TRANSDUCTION SYSTEM"/>
    <property type="match status" value="1"/>
</dbReference>
<dbReference type="SMART" id="SM00267">
    <property type="entry name" value="GGDEF"/>
    <property type="match status" value="1"/>
</dbReference>
<dbReference type="InterPro" id="IPR043128">
    <property type="entry name" value="Rev_trsase/Diguanyl_cyclase"/>
</dbReference>
<evidence type="ECO:0000313" key="4">
    <source>
        <dbReference type="EMBL" id="ACR79311.1"/>
    </source>
</evidence>
<dbReference type="STRING" id="521045.Kole_0593"/>
<dbReference type="InterPro" id="IPR050469">
    <property type="entry name" value="Diguanylate_Cyclase"/>
</dbReference>
<dbReference type="Pfam" id="PF00990">
    <property type="entry name" value="GGDEF"/>
    <property type="match status" value="1"/>
</dbReference>
<feature type="modified residue" description="4-aspartylphosphate" evidence="1">
    <location>
        <position position="52"/>
    </location>
</feature>
<dbReference type="OrthoDB" id="9812260at2"/>
<gene>
    <name evidence="4" type="ordered locus">Kole_0593</name>
</gene>
<dbReference type="NCBIfam" id="TIGR00254">
    <property type="entry name" value="GGDEF"/>
    <property type="match status" value="1"/>
</dbReference>
<dbReference type="GO" id="GO:0043709">
    <property type="term" value="P:cell adhesion involved in single-species biofilm formation"/>
    <property type="evidence" value="ECO:0007669"/>
    <property type="project" value="TreeGrafter"/>
</dbReference>
<feature type="domain" description="GGDEF" evidence="3">
    <location>
        <begin position="335"/>
        <end position="468"/>
    </location>
</feature>
<evidence type="ECO:0000259" key="2">
    <source>
        <dbReference type="PROSITE" id="PS50110"/>
    </source>
</evidence>
<accession>C5CEY2</accession>
<evidence type="ECO:0000313" key="5">
    <source>
        <dbReference type="Proteomes" id="UP000002382"/>
    </source>
</evidence>
<dbReference type="CDD" id="cd00156">
    <property type="entry name" value="REC"/>
    <property type="match status" value="1"/>
</dbReference>
<dbReference type="InterPro" id="IPR011006">
    <property type="entry name" value="CheY-like_superfamily"/>
</dbReference>
<dbReference type="Gene3D" id="3.30.70.270">
    <property type="match status" value="1"/>
</dbReference>
<dbReference type="InterPro" id="IPR000160">
    <property type="entry name" value="GGDEF_dom"/>
</dbReference>
<dbReference type="GO" id="GO:0005886">
    <property type="term" value="C:plasma membrane"/>
    <property type="evidence" value="ECO:0007669"/>
    <property type="project" value="TreeGrafter"/>
</dbReference>
<sequence length="469" mass="53445">MDKVLVVDDSDTWRTLLEKVLIEYGFTVETAADGIDGLNKFFDFLPDVVITDYVMPRMNGVHLCRLIRSYTSFKNVGILILTGADEAINDFWAKKSGANKFLKKSGDVESITKEILNFLKGNYISGWSKEVYKTRTEPFGELVDVIEETLKTEVINKELLSLVQYVDDEEYMMRKLKSLILDFVRADGLCILLISSSIGRVYSFGFYSDTTPHEYVKSNLLRAMEKPVTPSEWLLKFDSDASEDGFDTNNVKNFVISFGDQELGVMSFKRPRNAESLYYFMDSIGETLGIIAKTVNNFCDQRIATEIDFLTSLFNRKATLSRLKEYIELAKRRMLSLTVAMLDVDDFKEINDTYGHLFGDTVLKEIGKIFRNSMRKSDIVGRYGGEEFLIIFPGIKAAEAVEALERVLDELRNYDWRAVTGKPIKVTVSAGVAEFSDDTTLRELVNKADNELYKAKRSGKDRISVYREN</sequence>
<dbReference type="Gene3D" id="3.40.50.2300">
    <property type="match status" value="1"/>
</dbReference>
<dbReference type="EMBL" id="CP001634">
    <property type="protein sequence ID" value="ACR79311.1"/>
    <property type="molecule type" value="Genomic_DNA"/>
</dbReference>
<dbReference type="GO" id="GO:1902201">
    <property type="term" value="P:negative regulation of bacterial-type flagellum-dependent cell motility"/>
    <property type="evidence" value="ECO:0007669"/>
    <property type="project" value="TreeGrafter"/>
</dbReference>
<dbReference type="InterPro" id="IPR001789">
    <property type="entry name" value="Sig_transdc_resp-reg_receiver"/>
</dbReference>
<dbReference type="KEGG" id="kol:Kole_0593"/>